<dbReference type="HOGENOM" id="CLU_020211_10_0_9"/>
<name>E7GE92_9FIRM</name>
<evidence type="ECO:0000256" key="1">
    <source>
        <dbReference type="SAM" id="Phobius"/>
    </source>
</evidence>
<feature type="transmembrane region" description="Helical" evidence="1">
    <location>
        <begin position="225"/>
        <end position="241"/>
    </location>
</feature>
<feature type="transmembrane region" description="Helical" evidence="1">
    <location>
        <begin position="346"/>
        <end position="367"/>
    </location>
</feature>
<accession>E7GE92</accession>
<keyword evidence="3" id="KW-1185">Reference proteome</keyword>
<keyword evidence="1" id="KW-1133">Transmembrane helix</keyword>
<feature type="transmembrane region" description="Helical" evidence="1">
    <location>
        <begin position="261"/>
        <end position="279"/>
    </location>
</feature>
<evidence type="ECO:0000313" key="3">
    <source>
        <dbReference type="Proteomes" id="UP000003157"/>
    </source>
</evidence>
<feature type="transmembrane region" description="Helical" evidence="1">
    <location>
        <begin position="311"/>
        <end position="337"/>
    </location>
</feature>
<evidence type="ECO:0008006" key="4">
    <source>
        <dbReference type="Google" id="ProtNLM"/>
    </source>
</evidence>
<protein>
    <recommendedName>
        <fullName evidence="4">7TM-DISM receptor extracellular domain-containing protein</fullName>
    </recommendedName>
</protein>
<feature type="transmembrane region" description="Helical" evidence="1">
    <location>
        <begin position="7"/>
        <end position="26"/>
    </location>
</feature>
<dbReference type="Proteomes" id="UP000003157">
    <property type="component" value="Unassembled WGS sequence"/>
</dbReference>
<feature type="transmembrane region" description="Helical" evidence="1">
    <location>
        <begin position="286"/>
        <end position="305"/>
    </location>
</feature>
<feature type="transmembrane region" description="Helical" evidence="1">
    <location>
        <begin position="373"/>
        <end position="392"/>
    </location>
</feature>
<keyword evidence="1" id="KW-0472">Membrane</keyword>
<feature type="transmembrane region" description="Helical" evidence="1">
    <location>
        <begin position="197"/>
        <end position="218"/>
    </location>
</feature>
<dbReference type="eggNOG" id="COG5002">
    <property type="taxonomic scope" value="Bacteria"/>
</dbReference>
<dbReference type="RefSeq" id="WP_008790168.1">
    <property type="nucleotide sequence ID" value="NZ_AKCB01000001.1"/>
</dbReference>
<dbReference type="EMBL" id="ADKX01000045">
    <property type="protein sequence ID" value="EFW03639.1"/>
    <property type="molecule type" value="Genomic_DNA"/>
</dbReference>
<comment type="caution">
    <text evidence="2">The sequence shown here is derived from an EMBL/GenBank/DDBJ whole genome shotgun (WGS) entry which is preliminary data.</text>
</comment>
<evidence type="ECO:0000313" key="2">
    <source>
        <dbReference type="EMBL" id="EFW03639.1"/>
    </source>
</evidence>
<sequence>MKRNNYILIMIVLLNTMIFFIFQYHFDNKYTFDSPVGKDGIVDLTDNSAINMLTYGWEIYIQKIVAPTEIQNTPHDEIVYIGQYNDLAFHNGTLPHGFATYHLKAMLPSLSQTYAMEIPEIYSASRVYINNQLMWNQGNIENYKPAIQTGVIMFEAKDSIDITIQVRDENHYYSGVVYPFILGHQDAVMNVLNIRQMIRTFLCAFMFIGSCLILILTLVYRKKEFFYLFIFSFVTCIYLSYPFYHQFGFSILSYQFEDCCYFLMIALIVQLHCYILNLTLVIKRTLAFICGLFIMSAFILPTFFYQNSHLMNVYSFCINAYKCILFVWMITTSLFLFQTNEEKTKVWFIDISIFLCALFMNVFFPLFEPVYGLWQVELAAVLIAISLSYIFIKDTIYHYYQNIILDNHIQDMKKQFQLLNNHYQQMQKTNTIIHQMKHDMRHHILILKDYNQNHNYESLALYLEELSEDISLPSFIQVCDHAVFNAVMHYNLKIAKQGSVSRVEDKGITIEK</sequence>
<dbReference type="GeneID" id="78230277"/>
<proteinExistence type="predicted"/>
<dbReference type="OrthoDB" id="9156435at2"/>
<keyword evidence="1" id="KW-0812">Transmembrane</keyword>
<reference evidence="2 3" key="1">
    <citation type="submission" date="2010-12" db="EMBL/GenBank/DDBJ databases">
        <title>The Genome Sequence of Coprobacillus sp. strain 29_1.</title>
        <authorList>
            <consortium name="The Broad Institute Genome Sequencing Platform"/>
            <person name="Earl A."/>
            <person name="Ward D."/>
            <person name="Feldgarden M."/>
            <person name="Gevers D."/>
            <person name="Daigneault M."/>
            <person name="Sibley C.D."/>
            <person name="White A."/>
            <person name="Strauss J."/>
            <person name="Allen-Vercoe E."/>
            <person name="Young S.K."/>
            <person name="Zeng Q."/>
            <person name="Gargeya S."/>
            <person name="Fitzgerald M."/>
            <person name="Haas B."/>
            <person name="Abouelleil A."/>
            <person name="Alvarado L."/>
            <person name="Arachchi H.M."/>
            <person name="Berlin A."/>
            <person name="Brown A."/>
            <person name="Chapman S.B."/>
            <person name="Chen Z."/>
            <person name="Dunbar C."/>
            <person name="Freedman E."/>
            <person name="Gearin G."/>
            <person name="Gellesch M."/>
            <person name="Goldberg J."/>
            <person name="Griggs A."/>
            <person name="Gujja S."/>
            <person name="Heilman E."/>
            <person name="Heiman D."/>
            <person name="Howarth C."/>
            <person name="Larson L."/>
            <person name="Lui A."/>
            <person name="MacDonald P.J.P."/>
            <person name="Mehta T."/>
            <person name="Montmayeur A."/>
            <person name="Murphy C."/>
            <person name="Neiman D."/>
            <person name="Pearson M."/>
            <person name="Priest M."/>
            <person name="Roberts A."/>
            <person name="Saif S."/>
            <person name="Shea T."/>
            <person name="Shenoy N."/>
            <person name="Sisk P."/>
            <person name="Stolte C."/>
            <person name="Sykes S."/>
            <person name="White J."/>
            <person name="Yandava C."/>
            <person name="Nusbaum C."/>
            <person name="Birren B."/>
        </authorList>
    </citation>
    <scope>NUCLEOTIDE SEQUENCE [LARGE SCALE GENOMIC DNA]</scope>
    <source>
        <strain evidence="2 3">29_1</strain>
    </source>
</reference>
<dbReference type="STRING" id="100884.GCA_000269565_02461"/>
<organism evidence="2 3">
    <name type="scientific">Coprobacillus cateniformis</name>
    <dbReference type="NCBI Taxonomy" id="100884"/>
    <lineage>
        <taxon>Bacteria</taxon>
        <taxon>Bacillati</taxon>
        <taxon>Bacillota</taxon>
        <taxon>Erysipelotrichia</taxon>
        <taxon>Erysipelotrichales</taxon>
        <taxon>Coprobacillaceae</taxon>
        <taxon>Coprobacillus</taxon>
    </lineage>
</organism>
<gene>
    <name evidence="2" type="ORF">HMPREF9488_03085</name>
</gene>
<dbReference type="AlphaFoldDB" id="E7GE92"/>